<gene>
    <name evidence="2" type="ORF">EEX84_02700</name>
</gene>
<keyword evidence="3" id="KW-1185">Reference proteome</keyword>
<evidence type="ECO:0000313" key="2">
    <source>
        <dbReference type="EMBL" id="RNF40356.1"/>
    </source>
</evidence>
<dbReference type="Proteomes" id="UP000275473">
    <property type="component" value="Unassembled WGS sequence"/>
</dbReference>
<accession>A0A3M8P9I0</accession>
<protein>
    <submittedName>
        <fullName evidence="2">Uncharacterized protein</fullName>
    </submittedName>
</protein>
<organism evidence="2 3">
    <name type="scientific">Planococcus salinus</name>
    <dbReference type="NCBI Taxonomy" id="1848460"/>
    <lineage>
        <taxon>Bacteria</taxon>
        <taxon>Bacillati</taxon>
        <taxon>Bacillota</taxon>
        <taxon>Bacilli</taxon>
        <taxon>Bacillales</taxon>
        <taxon>Caryophanaceae</taxon>
        <taxon>Planococcus</taxon>
    </lineage>
</organism>
<reference evidence="2 3" key="1">
    <citation type="journal article" date="2018" name="Int. J. Syst. Evol. Microbiol.">
        <title>Planococcus salinus sp. nov., a moderately halophilic bacterium isolated from a saline-alkali soil.</title>
        <authorList>
            <person name="Gan L."/>
        </authorList>
    </citation>
    <scope>NUCLEOTIDE SEQUENCE [LARGE SCALE GENOMIC DNA]</scope>
    <source>
        <strain evidence="2 3">LCB217</strain>
    </source>
</reference>
<dbReference type="AlphaFoldDB" id="A0A3M8P9I0"/>
<feature type="compositionally biased region" description="Polar residues" evidence="1">
    <location>
        <begin position="38"/>
        <end position="47"/>
    </location>
</feature>
<name>A0A3M8P9I0_9BACL</name>
<evidence type="ECO:0000313" key="3">
    <source>
        <dbReference type="Proteomes" id="UP000275473"/>
    </source>
</evidence>
<evidence type="ECO:0000256" key="1">
    <source>
        <dbReference type="SAM" id="MobiDB-lite"/>
    </source>
</evidence>
<feature type="region of interest" description="Disordered" evidence="1">
    <location>
        <begin position="27"/>
        <end position="62"/>
    </location>
</feature>
<feature type="compositionally biased region" description="Basic and acidic residues" evidence="1">
    <location>
        <begin position="52"/>
        <end position="62"/>
    </location>
</feature>
<proteinExistence type="predicted"/>
<sequence length="62" mass="7024">MPGPAILGTGRIHCFFLFDANRENADAPQLANRLPPHKTSSPTSTKFQKQKSRNEKRKDMIE</sequence>
<comment type="caution">
    <text evidence="2">The sequence shown here is derived from an EMBL/GenBank/DDBJ whole genome shotgun (WGS) entry which is preliminary data.</text>
</comment>
<dbReference type="EMBL" id="RIAX01000002">
    <property type="protein sequence ID" value="RNF40356.1"/>
    <property type="molecule type" value="Genomic_DNA"/>
</dbReference>